<organism evidence="1 2">
    <name type="scientific">Agromyces allii</name>
    <dbReference type="NCBI Taxonomy" id="393607"/>
    <lineage>
        <taxon>Bacteria</taxon>
        <taxon>Bacillati</taxon>
        <taxon>Actinomycetota</taxon>
        <taxon>Actinomycetes</taxon>
        <taxon>Micrococcales</taxon>
        <taxon>Microbacteriaceae</taxon>
        <taxon>Agromyces</taxon>
    </lineage>
</organism>
<name>A0ABN2Q077_9MICO</name>
<comment type="caution">
    <text evidence="1">The sequence shown here is derived from an EMBL/GenBank/DDBJ whole genome shotgun (WGS) entry which is preliminary data.</text>
</comment>
<sequence length="217" mass="24058">MTFDDREVEPMEMLATLASAGLVVPPTGDTDLRDITKIGPWNWASTDRIGHLDAGDDLYMFHVKAVLDRLLEGGAMFDLCHAGHGMNSYGLNLVTTSGPIAAFIQHGWGGVYMDPLRQRFRINATYSRLHELFGRIAEPDAPLRWVLLYSEFRGVCGVVDLVKYASGRSLDEAYLPSLSEPAMDRDDASLFEDLATQPGLLNPPFSGEPAWRFSEVH</sequence>
<gene>
    <name evidence="1" type="ORF">GCM10009717_01900</name>
</gene>
<evidence type="ECO:0000313" key="1">
    <source>
        <dbReference type="EMBL" id="GAA1939142.1"/>
    </source>
</evidence>
<dbReference type="EMBL" id="BAAAMK010000001">
    <property type="protein sequence ID" value="GAA1939142.1"/>
    <property type="molecule type" value="Genomic_DNA"/>
</dbReference>
<proteinExistence type="predicted"/>
<keyword evidence="2" id="KW-1185">Reference proteome</keyword>
<dbReference type="Proteomes" id="UP001499954">
    <property type="component" value="Unassembled WGS sequence"/>
</dbReference>
<evidence type="ECO:0000313" key="2">
    <source>
        <dbReference type="Proteomes" id="UP001499954"/>
    </source>
</evidence>
<protein>
    <submittedName>
        <fullName evidence="1">Uncharacterized protein</fullName>
    </submittedName>
</protein>
<accession>A0ABN2Q077</accession>
<reference evidence="1 2" key="1">
    <citation type="journal article" date="2019" name="Int. J. Syst. Evol. Microbiol.">
        <title>The Global Catalogue of Microorganisms (GCM) 10K type strain sequencing project: providing services to taxonomists for standard genome sequencing and annotation.</title>
        <authorList>
            <consortium name="The Broad Institute Genomics Platform"/>
            <consortium name="The Broad Institute Genome Sequencing Center for Infectious Disease"/>
            <person name="Wu L."/>
            <person name="Ma J."/>
        </authorList>
    </citation>
    <scope>NUCLEOTIDE SEQUENCE [LARGE SCALE GENOMIC DNA]</scope>
    <source>
        <strain evidence="1 2">JCM 13584</strain>
    </source>
</reference>
<dbReference type="RefSeq" id="WP_157415173.1">
    <property type="nucleotide sequence ID" value="NZ_BAAAMK010000001.1"/>
</dbReference>